<dbReference type="InterPro" id="IPR035396">
    <property type="entry name" value="Bac_rhamnosid6H"/>
</dbReference>
<keyword evidence="2" id="KW-0326">Glycosidase</keyword>
<comment type="caution">
    <text evidence="2">The sequence shown here is derived from an EMBL/GenBank/DDBJ whole genome shotgun (WGS) entry which is preliminary data.</text>
</comment>
<dbReference type="SUPFAM" id="SSF48208">
    <property type="entry name" value="Six-hairpin glycosidases"/>
    <property type="match status" value="1"/>
</dbReference>
<keyword evidence="3" id="KW-1185">Reference proteome</keyword>
<dbReference type="OrthoDB" id="6503935at2759"/>
<dbReference type="GO" id="GO:0005975">
    <property type="term" value="P:carbohydrate metabolic process"/>
    <property type="evidence" value="ECO:0007669"/>
    <property type="project" value="InterPro"/>
</dbReference>
<dbReference type="EMBL" id="JAADYS010003486">
    <property type="protein sequence ID" value="KAF4446826.1"/>
    <property type="molecule type" value="Genomic_DNA"/>
</dbReference>
<dbReference type="Gene3D" id="1.50.10.10">
    <property type="match status" value="1"/>
</dbReference>
<organism evidence="2 3">
    <name type="scientific">Fusarium albosuccineum</name>
    <dbReference type="NCBI Taxonomy" id="1237068"/>
    <lineage>
        <taxon>Eukaryota</taxon>
        <taxon>Fungi</taxon>
        <taxon>Dikarya</taxon>
        <taxon>Ascomycota</taxon>
        <taxon>Pezizomycotina</taxon>
        <taxon>Sordariomycetes</taxon>
        <taxon>Hypocreomycetidae</taxon>
        <taxon>Hypocreales</taxon>
        <taxon>Nectriaceae</taxon>
        <taxon>Fusarium</taxon>
        <taxon>Fusarium decemcellulare species complex</taxon>
    </lineage>
</organism>
<dbReference type="Gene3D" id="2.60.420.10">
    <property type="entry name" value="Maltose phosphorylase, domain 3"/>
    <property type="match status" value="1"/>
</dbReference>
<dbReference type="InterPro" id="IPR008979">
    <property type="entry name" value="Galactose-bd-like_sf"/>
</dbReference>
<sequence length="824" mass="94139">MSLEFDRSWMWHPTITEARTDTAGAFVHFRRSLVVQSEPPKSLKVQITADTRYKLYINNRQVAFGPVKGDSSVWFYDEVDIAPFLHLGQNHVAVHVLRFFHSTTYAPSFPRLPFGGLWVSVWEADKAWASQLDSSAAWETAIDPFTILRIDEPEDHFLHIYERSLAHQSGALFWTPAKVLEFKSSTGNSPPWHLSPRLIPPHRIEKAQLCAVHNVKSPLSPGLWRDHLVGDGSSDQQSGLLLAKETHHSIELEAPHHMTAFLRVCFQRSRKSGGTLRITYAESYEDEPESTPWVRRKGDRCDYSKQLFGPQDIYEFKGKELLTPLGYYDNEDAHEVFMPFHFRTFRFLRLDIDVGRSDLVLEKFEIETVNYALDVTAALSLSTNHLDLDKKWNQLWSTSIRTLANCMHDCYEDCPFYEQLQYAMDTRSSSLFTYIASGDDRLARQAIIQLHNSFQARIGLTASRAPTHRPQLIPHFSLYWICMIHDHFTYYGDKNFIARFLPVVDAVLSYFDGLVEHHGLVARDTRPGIWDFVDWTHQWKPHGIPPAIHRTGISTFTNQLYAYTLCRAANLAEVMRRPAIAGEYQSRTDSIVCSLKDRCFDGTFFSDTISSNAVPTDYSQHCQVWAVLSGCLAGVEAQQLLRRSLQGVADGTLVQESISMSFYTMRALSLAGGDIYDETFHHFWDPWHLQLSRNVTTWVEDSVSQRSDCHAWGSIPIYEFMAEVIGIRPLEPGWSAIEFRPRLGLFPKVNASVPLNMVDGKVKGFVYVSWTTTETGDTEVGLKLEMAHPAASRVALVLPKHRVLSEDGGEWRLLVYSDDILRRH</sequence>
<reference evidence="2 3" key="1">
    <citation type="submission" date="2020-01" db="EMBL/GenBank/DDBJ databases">
        <title>Identification and distribution of gene clusters putatively required for synthesis of sphingolipid metabolism inhibitors in phylogenetically diverse species of the filamentous fungus Fusarium.</title>
        <authorList>
            <person name="Kim H.-S."/>
            <person name="Busman M."/>
            <person name="Brown D.W."/>
            <person name="Divon H."/>
            <person name="Uhlig S."/>
            <person name="Proctor R.H."/>
        </authorList>
    </citation>
    <scope>NUCLEOTIDE SEQUENCE [LARGE SCALE GENOMIC DNA]</scope>
    <source>
        <strain evidence="2 3">NRRL 20459</strain>
    </source>
</reference>
<dbReference type="GO" id="GO:0016798">
    <property type="term" value="F:hydrolase activity, acting on glycosyl bonds"/>
    <property type="evidence" value="ECO:0007669"/>
    <property type="project" value="UniProtKB-KW"/>
</dbReference>
<proteinExistence type="predicted"/>
<dbReference type="SUPFAM" id="SSF49785">
    <property type="entry name" value="Galactose-binding domain-like"/>
    <property type="match status" value="1"/>
</dbReference>
<evidence type="ECO:0000313" key="3">
    <source>
        <dbReference type="Proteomes" id="UP000554235"/>
    </source>
</evidence>
<dbReference type="PANTHER" id="PTHR34987">
    <property type="entry name" value="C, PUTATIVE (AFU_ORTHOLOGUE AFUA_3G02880)-RELATED"/>
    <property type="match status" value="1"/>
</dbReference>
<evidence type="ECO:0000259" key="1">
    <source>
        <dbReference type="Pfam" id="PF17389"/>
    </source>
</evidence>
<accession>A0A8H4KB91</accession>
<dbReference type="Proteomes" id="UP000554235">
    <property type="component" value="Unassembled WGS sequence"/>
</dbReference>
<evidence type="ECO:0000313" key="2">
    <source>
        <dbReference type="EMBL" id="KAF4446826.1"/>
    </source>
</evidence>
<keyword evidence="2" id="KW-0378">Hydrolase</keyword>
<dbReference type="InterPro" id="IPR008928">
    <property type="entry name" value="6-hairpin_glycosidase_sf"/>
</dbReference>
<dbReference type="Pfam" id="PF17389">
    <property type="entry name" value="Bac_rhamnosid6H"/>
    <property type="match status" value="1"/>
</dbReference>
<name>A0A8H4KB91_9HYPO</name>
<dbReference type="PANTHER" id="PTHR34987:SF2">
    <property type="entry name" value="B, PUTATIVE (AFU_ORTHOLOGUE AFUA_7G05040)-RELATED"/>
    <property type="match status" value="1"/>
</dbReference>
<gene>
    <name evidence="2" type="ORF">FALBO_17027</name>
</gene>
<dbReference type="InterPro" id="IPR012341">
    <property type="entry name" value="6hp_glycosidase-like_sf"/>
</dbReference>
<protein>
    <submittedName>
        <fullName evidence="2">Six-hairpin glycosidase</fullName>
    </submittedName>
</protein>
<dbReference type="AlphaFoldDB" id="A0A8H4KB91"/>
<feature type="domain" description="Alpha-L-rhamnosidase six-hairpin glycosidase" evidence="1">
    <location>
        <begin position="389"/>
        <end position="600"/>
    </location>
</feature>
<dbReference type="Gene3D" id="2.60.120.260">
    <property type="entry name" value="Galactose-binding domain-like"/>
    <property type="match status" value="1"/>
</dbReference>